<dbReference type="SMART" id="SM00460">
    <property type="entry name" value="TGc"/>
    <property type="match status" value="1"/>
</dbReference>
<dbReference type="RefSeq" id="WP_143016074.1">
    <property type="nucleotide sequence ID" value="NZ_BKAE01000004.1"/>
</dbReference>
<feature type="region of interest" description="Disordered" evidence="1">
    <location>
        <begin position="558"/>
        <end position="610"/>
    </location>
</feature>
<feature type="transmembrane region" description="Helical" evidence="2">
    <location>
        <begin position="121"/>
        <end position="140"/>
    </location>
</feature>
<dbReference type="Pfam" id="PF11992">
    <property type="entry name" value="TgpA_N"/>
    <property type="match status" value="1"/>
</dbReference>
<evidence type="ECO:0000313" key="5">
    <source>
        <dbReference type="Proteomes" id="UP000199004"/>
    </source>
</evidence>
<feature type="domain" description="Transglutaminase-like" evidence="3">
    <location>
        <begin position="483"/>
        <end position="553"/>
    </location>
</feature>
<dbReference type="InterPro" id="IPR038765">
    <property type="entry name" value="Papain-like_cys_pep_sf"/>
</dbReference>
<feature type="transmembrane region" description="Helical" evidence="2">
    <location>
        <begin position="619"/>
        <end position="642"/>
    </location>
</feature>
<feature type="transmembrane region" description="Helical" evidence="2">
    <location>
        <begin position="64"/>
        <end position="84"/>
    </location>
</feature>
<evidence type="ECO:0000256" key="1">
    <source>
        <dbReference type="SAM" id="MobiDB-lite"/>
    </source>
</evidence>
<keyword evidence="2" id="KW-0812">Transmembrane</keyword>
<dbReference type="STRING" id="1005944.SAMN05192576_0759"/>
<name>A0A1G9VGN6_9ACTN</name>
<accession>A0A1G9VGN6</accession>
<evidence type="ECO:0000256" key="2">
    <source>
        <dbReference type="SAM" id="Phobius"/>
    </source>
</evidence>
<dbReference type="InterPro" id="IPR021878">
    <property type="entry name" value="TgpA_N"/>
</dbReference>
<keyword evidence="5" id="KW-1185">Reference proteome</keyword>
<dbReference type="EMBL" id="FNIC01000001">
    <property type="protein sequence ID" value="SDM71233.1"/>
    <property type="molecule type" value="Genomic_DNA"/>
</dbReference>
<sequence length="794" mass="85278">MKRSRGSLAGALLIALVAAGTTWAATFSWRGFGETSSIYLGSLLVLGGTVAVTGALARWWRLPGVVVLLLQVLVSGMLACAMLTGSPLPIGPAWVEMQAAFSDAVDSAQQYQAPVPDTAAGIHPLLVAGGLGCLLLVDLLACTLRRVPLAGLPLLTVYSVPVSVLDGSISWWVFALTAGGFLAMLFLHENEQIGRWGRPLGQVVDGDDSFGVRTGAIKTSAGTIGGVATALAIVVPLAIPTLDLSVFDLGNGPGGDGEIKIENPMADLRRDLRRGPDVPLIRVQTDDPDPDHLRISVLTRFSDNEWSSGDRDVPTANLPNGAMPALDGVAPSLTRQTHDYTVSINENFESTWLPTQAPISQIVADGDWRFDPRTMDFISSEDDLTTAGLDYAMTSVELDLDAAQLAQAPSAVTDETLDYLSLPEDLPPIVRNLAESVTEDAATPFEKAQALQLWFREVGGFEYDLEEAPNGNGVDELEQFLDPNQGRVGYCEQFAAAMAVMARVIDIPARVAVGFLEPDRVGADTWEYSAHDLHAWTELYFSGFGWVLFEPTPADREGAVAPGYTTEDVPDVVDPTIDPSATASDDLPDRTSEEPSASAPAEDDELAATAGGNGPTFPWLRVLGVLAGLLVLAAVALTPGAWRRRLREHRLAGGAEGAWAELRATAVDLRLAWPRSRSPRQTRDWLVQQLGGHDDGLERPVRGPEQAPEAVEALDRLVLRLERMRYARHAGGDDVPAEEMVRVLEAMELGASPRVRRTARWWPRSVLHRDSRRRTAAATRAEPIGGGVVEHVGG</sequence>
<dbReference type="Pfam" id="PF01841">
    <property type="entry name" value="Transglut_core"/>
    <property type="match status" value="1"/>
</dbReference>
<organism evidence="4 5">
    <name type="scientific">Nocardioides szechwanensis</name>
    <dbReference type="NCBI Taxonomy" id="1005944"/>
    <lineage>
        <taxon>Bacteria</taxon>
        <taxon>Bacillati</taxon>
        <taxon>Actinomycetota</taxon>
        <taxon>Actinomycetes</taxon>
        <taxon>Propionibacteriales</taxon>
        <taxon>Nocardioidaceae</taxon>
        <taxon>Nocardioides</taxon>
    </lineage>
</organism>
<dbReference type="InterPro" id="IPR052901">
    <property type="entry name" value="Bact_TGase-like"/>
</dbReference>
<feature type="region of interest" description="Disordered" evidence="1">
    <location>
        <begin position="773"/>
        <end position="794"/>
    </location>
</feature>
<evidence type="ECO:0000259" key="3">
    <source>
        <dbReference type="SMART" id="SM00460"/>
    </source>
</evidence>
<feature type="transmembrane region" description="Helical" evidence="2">
    <location>
        <begin position="147"/>
        <end position="165"/>
    </location>
</feature>
<dbReference type="Proteomes" id="UP000199004">
    <property type="component" value="Unassembled WGS sequence"/>
</dbReference>
<dbReference type="AlphaFoldDB" id="A0A1G9VGN6"/>
<evidence type="ECO:0000313" key="4">
    <source>
        <dbReference type="EMBL" id="SDM71233.1"/>
    </source>
</evidence>
<feature type="compositionally biased region" description="Gly residues" evidence="1">
    <location>
        <begin position="784"/>
        <end position="794"/>
    </location>
</feature>
<gene>
    <name evidence="4" type="ORF">SAMN05192576_0759</name>
</gene>
<dbReference type="OrthoDB" id="9804023at2"/>
<protein>
    <submittedName>
        <fullName evidence="4">Transglutaminase-like superfamily protein</fullName>
    </submittedName>
</protein>
<feature type="transmembrane region" description="Helical" evidence="2">
    <location>
        <begin position="221"/>
        <end position="239"/>
    </location>
</feature>
<reference evidence="4 5" key="1">
    <citation type="submission" date="2016-10" db="EMBL/GenBank/DDBJ databases">
        <authorList>
            <person name="de Groot N.N."/>
        </authorList>
    </citation>
    <scope>NUCLEOTIDE SEQUENCE [LARGE SCALE GENOMIC DNA]</scope>
    <source>
        <strain evidence="4 5">CGMCC 1.11147</strain>
    </source>
</reference>
<keyword evidence="2" id="KW-0472">Membrane</keyword>
<dbReference type="InterPro" id="IPR002931">
    <property type="entry name" value="Transglutaminase-like"/>
</dbReference>
<keyword evidence="2" id="KW-1133">Transmembrane helix</keyword>
<dbReference type="Gene3D" id="3.10.620.30">
    <property type="match status" value="1"/>
</dbReference>
<feature type="transmembrane region" description="Helical" evidence="2">
    <location>
        <begin position="40"/>
        <end position="57"/>
    </location>
</feature>
<proteinExistence type="predicted"/>
<dbReference type="PANTHER" id="PTHR42736">
    <property type="entry name" value="PROTEIN-GLUTAMINE GAMMA-GLUTAMYLTRANSFERASE"/>
    <property type="match status" value="1"/>
</dbReference>
<dbReference type="SUPFAM" id="SSF54001">
    <property type="entry name" value="Cysteine proteinases"/>
    <property type="match status" value="1"/>
</dbReference>
<feature type="transmembrane region" description="Helical" evidence="2">
    <location>
        <begin position="171"/>
        <end position="188"/>
    </location>
</feature>
<dbReference type="PANTHER" id="PTHR42736:SF1">
    <property type="entry name" value="PROTEIN-GLUTAMINE GAMMA-GLUTAMYLTRANSFERASE"/>
    <property type="match status" value="1"/>
</dbReference>